<dbReference type="Proteomes" id="UP000053477">
    <property type="component" value="Unassembled WGS sequence"/>
</dbReference>
<gene>
    <name evidence="2" type="ORF">SCHPADRAFT_897276</name>
</gene>
<keyword evidence="3" id="KW-1185">Reference proteome</keyword>
<evidence type="ECO:0000313" key="3">
    <source>
        <dbReference type="Proteomes" id="UP000053477"/>
    </source>
</evidence>
<protein>
    <submittedName>
        <fullName evidence="2">Uncharacterized protein</fullName>
    </submittedName>
</protein>
<organism evidence="2 3">
    <name type="scientific">Schizopora paradoxa</name>
    <dbReference type="NCBI Taxonomy" id="27342"/>
    <lineage>
        <taxon>Eukaryota</taxon>
        <taxon>Fungi</taxon>
        <taxon>Dikarya</taxon>
        <taxon>Basidiomycota</taxon>
        <taxon>Agaricomycotina</taxon>
        <taxon>Agaricomycetes</taxon>
        <taxon>Hymenochaetales</taxon>
        <taxon>Schizoporaceae</taxon>
        <taxon>Schizopora</taxon>
    </lineage>
</organism>
<dbReference type="InParanoid" id="A0A0H2QX16"/>
<dbReference type="AlphaFoldDB" id="A0A0H2QX16"/>
<evidence type="ECO:0000256" key="1">
    <source>
        <dbReference type="SAM" id="SignalP"/>
    </source>
</evidence>
<evidence type="ECO:0000313" key="2">
    <source>
        <dbReference type="EMBL" id="KLO04115.1"/>
    </source>
</evidence>
<name>A0A0H2QX16_9AGAM</name>
<dbReference type="EMBL" id="KQ086700">
    <property type="protein sequence ID" value="KLO04115.1"/>
    <property type="molecule type" value="Genomic_DNA"/>
</dbReference>
<sequence length="160" mass="17917">MVVVLLPTVLLRRYLASSLGLNSGFTAHISSQSLWYTSNFAVTMFTPPIRKIAKDAPPKTIPKKTRRLKTNFNLNVENDDRFLPLYKEDDEGDFCTVADNSFGVRDSGENVSTGTRVDLDKAFVKNRTSLDMIPTAPKEAAKARYGKFKPAIILEPKNMM</sequence>
<keyword evidence="1" id="KW-0732">Signal</keyword>
<feature type="signal peptide" evidence="1">
    <location>
        <begin position="1"/>
        <end position="16"/>
    </location>
</feature>
<proteinExistence type="predicted"/>
<accession>A0A0H2QX16</accession>
<feature type="chain" id="PRO_5005201553" evidence="1">
    <location>
        <begin position="17"/>
        <end position="160"/>
    </location>
</feature>
<reference evidence="2 3" key="1">
    <citation type="submission" date="2015-04" db="EMBL/GenBank/DDBJ databases">
        <title>Complete genome sequence of Schizopora paradoxa KUC8140, a cosmopolitan wood degrader in East Asia.</title>
        <authorList>
            <consortium name="DOE Joint Genome Institute"/>
            <person name="Min B."/>
            <person name="Park H."/>
            <person name="Jang Y."/>
            <person name="Kim J.-J."/>
            <person name="Kim K.H."/>
            <person name="Pangilinan J."/>
            <person name="Lipzen A."/>
            <person name="Riley R."/>
            <person name="Grigoriev I.V."/>
            <person name="Spatafora J.W."/>
            <person name="Choi I.-G."/>
        </authorList>
    </citation>
    <scope>NUCLEOTIDE SEQUENCE [LARGE SCALE GENOMIC DNA]</scope>
    <source>
        <strain evidence="2 3">KUC8140</strain>
    </source>
</reference>